<dbReference type="InterPro" id="IPR052159">
    <property type="entry name" value="Competence_DNA_uptake"/>
</dbReference>
<keyword evidence="4 6" id="KW-1133">Transmembrane helix</keyword>
<keyword evidence="2" id="KW-1003">Cell membrane</keyword>
<evidence type="ECO:0000256" key="2">
    <source>
        <dbReference type="ARBA" id="ARBA00022475"/>
    </source>
</evidence>
<dbReference type="Pfam" id="PF03772">
    <property type="entry name" value="Competence"/>
    <property type="match status" value="1"/>
</dbReference>
<evidence type="ECO:0000313" key="9">
    <source>
        <dbReference type="Proteomes" id="UP001324993"/>
    </source>
</evidence>
<feature type="domain" description="ComEC/Rec2-related protein" evidence="7">
    <location>
        <begin position="233"/>
        <end position="518"/>
    </location>
</feature>
<feature type="transmembrane region" description="Helical" evidence="6">
    <location>
        <begin position="530"/>
        <end position="547"/>
    </location>
</feature>
<sequence>MPRQHQMPTRAPALFLLVGMVAGFYAADQISAPLPLALIPALLLAALTCYLADSKNRLWLLIFIAGCALTAWAYGTLRLPLKPESTVLELPIREAFLRFKVERVMPARHDYGNVSGIAKIIEANPTSRLSPDAKLFFRIDLPEAETFNVLRGSVIEATGVLCPLSPQVAPDSFEGYLKDTGIHYRFERTSGLKLIAPPSPFDQFCQQMNENFQRYLRLGAPVGQHLDSIYIAMLLGRKAELNNDQKDRFRMTGTMHFFAISGLHIGVIATVMAQFLILIRVPRRVSPIIGLPLLYLYVEITGASPSAVRAFLMAVFFWSSFAFTRQRSPLAALAASAVFVLIMKPDQLWSIGFQLSYTVVLSILLFGLPLYEIASERCAPFRYLPKANWTRLQQMYAWAVDALLLLFAISFSAWLASAPLSAAFFGYLSPGAILLNMLLVNLAALAISTGVISLALALIGLESVAGFINHAAWVSIHLMDRLVIGSTKVPGTILHCNGFLTSIAYFGLITYFAILFWLHHERNKRSTLSWLLPPTVILVALLYGLSIL</sequence>
<keyword evidence="5 6" id="KW-0472">Membrane</keyword>
<evidence type="ECO:0000259" key="7">
    <source>
        <dbReference type="Pfam" id="PF03772"/>
    </source>
</evidence>
<feature type="transmembrane region" description="Helical" evidence="6">
    <location>
        <begin position="422"/>
        <end position="447"/>
    </location>
</feature>
<keyword evidence="9" id="KW-1185">Reference proteome</keyword>
<protein>
    <submittedName>
        <fullName evidence="8">ComEC/Rec2 family competence protein</fullName>
    </submittedName>
</protein>
<gene>
    <name evidence="8" type="ORF">SH580_09775</name>
</gene>
<evidence type="ECO:0000256" key="5">
    <source>
        <dbReference type="ARBA" id="ARBA00023136"/>
    </source>
</evidence>
<dbReference type="RefSeq" id="WP_319834809.1">
    <property type="nucleotide sequence ID" value="NZ_CP138858.1"/>
</dbReference>
<name>A0ABZ0RPH5_9BACT</name>
<feature type="transmembrane region" description="Helical" evidence="6">
    <location>
        <begin position="355"/>
        <end position="374"/>
    </location>
</feature>
<reference evidence="8 9" key="1">
    <citation type="submission" date="2023-11" db="EMBL/GenBank/DDBJ databases">
        <title>Coraliomargarita sp. nov., isolated from marine algae.</title>
        <authorList>
            <person name="Lee J.K."/>
            <person name="Baek J.H."/>
            <person name="Kim J.M."/>
            <person name="Choi D.G."/>
            <person name="Jeon C.O."/>
        </authorList>
    </citation>
    <scope>NUCLEOTIDE SEQUENCE [LARGE SCALE GENOMIC DNA]</scope>
    <source>
        <strain evidence="8 9">J2-16</strain>
    </source>
</reference>
<dbReference type="Proteomes" id="UP001324993">
    <property type="component" value="Chromosome"/>
</dbReference>
<dbReference type="PANTHER" id="PTHR30619:SF1">
    <property type="entry name" value="RECOMBINATION PROTEIN 2"/>
    <property type="match status" value="1"/>
</dbReference>
<feature type="transmembrane region" description="Helical" evidence="6">
    <location>
        <begin position="395"/>
        <end position="416"/>
    </location>
</feature>
<feature type="transmembrane region" description="Helical" evidence="6">
    <location>
        <begin position="59"/>
        <end position="77"/>
    </location>
</feature>
<accession>A0ABZ0RPH5</accession>
<feature type="transmembrane region" description="Helical" evidence="6">
    <location>
        <begin position="257"/>
        <end position="281"/>
    </location>
</feature>
<comment type="subcellular location">
    <subcellularLocation>
        <location evidence="1">Cell membrane</location>
        <topology evidence="1">Multi-pass membrane protein</topology>
    </subcellularLocation>
</comment>
<dbReference type="PANTHER" id="PTHR30619">
    <property type="entry name" value="DNA INTERNALIZATION/COMPETENCE PROTEIN COMEC/REC2"/>
    <property type="match status" value="1"/>
</dbReference>
<feature type="transmembrane region" description="Helical" evidence="6">
    <location>
        <begin position="499"/>
        <end position="518"/>
    </location>
</feature>
<keyword evidence="3 6" id="KW-0812">Transmembrane</keyword>
<evidence type="ECO:0000256" key="6">
    <source>
        <dbReference type="SAM" id="Phobius"/>
    </source>
</evidence>
<feature type="transmembrane region" description="Helical" evidence="6">
    <location>
        <begin position="293"/>
        <end position="318"/>
    </location>
</feature>
<proteinExistence type="predicted"/>
<feature type="transmembrane region" description="Helical" evidence="6">
    <location>
        <begin position="36"/>
        <end position="52"/>
    </location>
</feature>
<evidence type="ECO:0000256" key="1">
    <source>
        <dbReference type="ARBA" id="ARBA00004651"/>
    </source>
</evidence>
<dbReference type="InterPro" id="IPR004477">
    <property type="entry name" value="ComEC_N"/>
</dbReference>
<feature type="transmembrane region" description="Helical" evidence="6">
    <location>
        <begin position="454"/>
        <end position="479"/>
    </location>
</feature>
<evidence type="ECO:0000313" key="8">
    <source>
        <dbReference type="EMBL" id="WPJ97997.1"/>
    </source>
</evidence>
<evidence type="ECO:0000256" key="4">
    <source>
        <dbReference type="ARBA" id="ARBA00022989"/>
    </source>
</evidence>
<dbReference type="NCBIfam" id="TIGR00360">
    <property type="entry name" value="ComEC_N-term"/>
    <property type="match status" value="1"/>
</dbReference>
<organism evidence="8 9">
    <name type="scientific">Coraliomargarita algicola</name>
    <dbReference type="NCBI Taxonomy" id="3092156"/>
    <lineage>
        <taxon>Bacteria</taxon>
        <taxon>Pseudomonadati</taxon>
        <taxon>Verrucomicrobiota</taxon>
        <taxon>Opitutia</taxon>
        <taxon>Puniceicoccales</taxon>
        <taxon>Coraliomargaritaceae</taxon>
        <taxon>Coraliomargarita</taxon>
    </lineage>
</organism>
<dbReference type="EMBL" id="CP138858">
    <property type="protein sequence ID" value="WPJ97997.1"/>
    <property type="molecule type" value="Genomic_DNA"/>
</dbReference>
<evidence type="ECO:0000256" key="3">
    <source>
        <dbReference type="ARBA" id="ARBA00022692"/>
    </source>
</evidence>